<keyword evidence="8" id="KW-0119">Carbohydrate metabolism</keyword>
<dbReference type="FunFam" id="2.120.10.10:FF:000002">
    <property type="entry name" value="Neuraminidase 3"/>
    <property type="match status" value="1"/>
</dbReference>
<dbReference type="InterPro" id="IPR011040">
    <property type="entry name" value="Sialidase"/>
</dbReference>
<dbReference type="GO" id="GO:0004308">
    <property type="term" value="F:exo-alpha-sialidase activity"/>
    <property type="evidence" value="ECO:0007669"/>
    <property type="project" value="UniProtKB-EC"/>
</dbReference>
<evidence type="ECO:0000256" key="5">
    <source>
        <dbReference type="ARBA" id="ARBA00022801"/>
    </source>
</evidence>
<sequence>MGNTSSRSSFSGIKMQPAKTTLFKQEQTGITYRIPALIYLQESRTFLAFAEKRSSPSDSDAKSIVMRRGSQQNGSTQWSDSQELLPARLPDHRTMNPCPVYEKNTKTLFLFFICILGHTPEHHQIWTGKNKAHLCYITSNDEGQTWSQIKDLTESVIGKTVRRWATFAVGPGHGIQMESGRLIIPAYAYYVHFKCFSFPFPFTVQPHALSIYSDDFGQTWQMGRMLQRKSSECEMAEIIDHEGRSHLYCNARNMQGHRVEALSESAGLYFDKPRLAPKLVEMCHGGCQGSVIGFPAPEQSEEVTAGATSSPMPSDVQTWLLFTHPTSRRKRKDLGVYLNRSPLHTPGWDRPWVIHSGPSGYSDLAYSEETEQFACLMECGEKSELEQIAFMTFPLSDVMQTIDEKENTF</sequence>
<evidence type="ECO:0000256" key="6">
    <source>
        <dbReference type="ARBA" id="ARBA00022963"/>
    </source>
</evidence>
<organism evidence="11 12">
    <name type="scientific">Esox lucius</name>
    <name type="common">Northern pike</name>
    <dbReference type="NCBI Taxonomy" id="8010"/>
    <lineage>
        <taxon>Eukaryota</taxon>
        <taxon>Metazoa</taxon>
        <taxon>Chordata</taxon>
        <taxon>Craniata</taxon>
        <taxon>Vertebrata</taxon>
        <taxon>Euteleostomi</taxon>
        <taxon>Actinopterygii</taxon>
        <taxon>Neopterygii</taxon>
        <taxon>Teleostei</taxon>
        <taxon>Protacanthopterygii</taxon>
        <taxon>Esociformes</taxon>
        <taxon>Esocidae</taxon>
        <taxon>Esox</taxon>
    </lineage>
</organism>
<protein>
    <recommendedName>
        <fullName evidence="3">exo-alpha-sialidase</fullName>
        <ecNumber evidence="3">3.2.1.18</ecNumber>
    </recommendedName>
</protein>
<dbReference type="GeneID" id="105010837"/>
<keyword evidence="7" id="KW-0443">Lipid metabolism</keyword>
<dbReference type="Gene3D" id="2.120.10.10">
    <property type="match status" value="1"/>
</dbReference>
<dbReference type="Proteomes" id="UP000265140">
    <property type="component" value="Chromosome 7"/>
</dbReference>
<evidence type="ECO:0000256" key="1">
    <source>
        <dbReference type="ARBA" id="ARBA00000427"/>
    </source>
</evidence>
<reference evidence="12" key="1">
    <citation type="journal article" date="2014" name="PLoS ONE">
        <title>The genome and linkage map of the northern pike (Esox lucius): conserved synteny revealed between the salmonid sister group and the Neoteleostei.</title>
        <authorList>
            <person name="Rondeau E.B."/>
            <person name="Minkley D.R."/>
            <person name="Leong J.S."/>
            <person name="Messmer A.M."/>
            <person name="Jantzen J.R."/>
            <person name="von Schalburg K.R."/>
            <person name="Lemon C."/>
            <person name="Bird N.H."/>
            <person name="Koop B.F."/>
        </authorList>
    </citation>
    <scope>NUCLEOTIDE SEQUENCE</scope>
</reference>
<dbReference type="CTD" id="780844"/>
<reference evidence="11" key="4">
    <citation type="submission" date="2025-09" db="UniProtKB">
        <authorList>
            <consortium name="Ensembl"/>
        </authorList>
    </citation>
    <scope>IDENTIFICATION</scope>
</reference>
<dbReference type="OMA" id="ECGIKRE"/>
<evidence type="ECO:0000259" key="10">
    <source>
        <dbReference type="Pfam" id="PF13088"/>
    </source>
</evidence>
<evidence type="ECO:0000256" key="7">
    <source>
        <dbReference type="ARBA" id="ARBA00023098"/>
    </source>
</evidence>
<dbReference type="GO" id="GO:0006689">
    <property type="term" value="P:ganglioside catabolic process"/>
    <property type="evidence" value="ECO:0007669"/>
    <property type="project" value="TreeGrafter"/>
</dbReference>
<dbReference type="Pfam" id="PF13088">
    <property type="entry name" value="BNR_2"/>
    <property type="match status" value="1"/>
</dbReference>
<dbReference type="InParanoid" id="A0A6Q2ZL77"/>
<dbReference type="GO" id="GO:0016020">
    <property type="term" value="C:membrane"/>
    <property type="evidence" value="ECO:0007669"/>
    <property type="project" value="TreeGrafter"/>
</dbReference>
<feature type="domain" description="Sialidase" evidence="10">
    <location>
        <begin position="46"/>
        <end position="369"/>
    </location>
</feature>
<keyword evidence="4" id="KW-0677">Repeat</keyword>
<proteinExistence type="inferred from homology"/>
<reference evidence="11" key="2">
    <citation type="submission" date="2020-02" db="EMBL/GenBank/DDBJ databases">
        <title>Esox lucius (northern pike) genome, fEsoLuc1, primary haplotype.</title>
        <authorList>
            <person name="Myers G."/>
            <person name="Karagic N."/>
            <person name="Meyer A."/>
            <person name="Pippel M."/>
            <person name="Reichard M."/>
            <person name="Winkler S."/>
            <person name="Tracey A."/>
            <person name="Sims Y."/>
            <person name="Howe K."/>
            <person name="Rhie A."/>
            <person name="Formenti G."/>
            <person name="Durbin R."/>
            <person name="Fedrigo O."/>
            <person name="Jarvis E.D."/>
        </authorList>
    </citation>
    <scope>NUCLEOTIDE SEQUENCE [LARGE SCALE GENOMIC DNA]</scope>
</reference>
<evidence type="ECO:0000256" key="3">
    <source>
        <dbReference type="ARBA" id="ARBA00012733"/>
    </source>
</evidence>
<evidence type="ECO:0000256" key="9">
    <source>
        <dbReference type="ARBA" id="ARBA00023295"/>
    </source>
</evidence>
<evidence type="ECO:0000313" key="11">
    <source>
        <dbReference type="Ensembl" id="ENSELUP00000078270.2"/>
    </source>
</evidence>
<comment type="catalytic activity">
    <reaction evidence="1">
        <text>Hydrolysis of alpha-(2-&gt;3)-, alpha-(2-&gt;6)-, alpha-(2-&gt;8)- glycosidic linkages of terminal sialic acid residues in oligosaccharides, glycoproteins, glycolipids, colominic acid and synthetic substrates.</text>
        <dbReference type="EC" id="3.2.1.18"/>
    </reaction>
</comment>
<dbReference type="InterPro" id="IPR036278">
    <property type="entry name" value="Sialidase_sf"/>
</dbReference>
<comment type="similarity">
    <text evidence="2">Belongs to the glycosyl hydrolase 33 family.</text>
</comment>
<dbReference type="PANTHER" id="PTHR10628">
    <property type="entry name" value="SIALIDASE"/>
    <property type="match status" value="1"/>
</dbReference>
<name>A0A6Q2ZL77_ESOLU</name>
<dbReference type="SUPFAM" id="SSF50939">
    <property type="entry name" value="Sialidases"/>
    <property type="match status" value="1"/>
</dbReference>
<dbReference type="KEGG" id="els:105010837"/>
<evidence type="ECO:0000256" key="2">
    <source>
        <dbReference type="ARBA" id="ARBA00009348"/>
    </source>
</evidence>
<dbReference type="RefSeq" id="XP_010868780.1">
    <property type="nucleotide sequence ID" value="XM_010870478.3"/>
</dbReference>
<reference evidence="11" key="3">
    <citation type="submission" date="2025-08" db="UniProtKB">
        <authorList>
            <consortium name="Ensembl"/>
        </authorList>
    </citation>
    <scope>IDENTIFICATION</scope>
</reference>
<evidence type="ECO:0000313" key="12">
    <source>
        <dbReference type="Proteomes" id="UP000265140"/>
    </source>
</evidence>
<accession>A0A6Q2ZL77</accession>
<dbReference type="CDD" id="cd15482">
    <property type="entry name" value="Sialidase_non-viral"/>
    <property type="match status" value="1"/>
</dbReference>
<dbReference type="GO" id="GO:0005737">
    <property type="term" value="C:cytoplasm"/>
    <property type="evidence" value="ECO:0007669"/>
    <property type="project" value="TreeGrafter"/>
</dbReference>
<dbReference type="PANTHER" id="PTHR10628:SF23">
    <property type="entry name" value="SIALIDASE-3"/>
    <property type="match status" value="1"/>
</dbReference>
<keyword evidence="6" id="KW-0442">Lipid degradation</keyword>
<dbReference type="Bgee" id="ENSELUG00000031402">
    <property type="expression patterns" value="Expressed in testis and 14 other cell types or tissues"/>
</dbReference>
<keyword evidence="5" id="KW-0378">Hydrolase</keyword>
<keyword evidence="12" id="KW-1185">Reference proteome</keyword>
<evidence type="ECO:0000256" key="8">
    <source>
        <dbReference type="ARBA" id="ARBA00023277"/>
    </source>
</evidence>
<keyword evidence="9" id="KW-0326">Glycosidase</keyword>
<dbReference type="AlphaFoldDB" id="A0A6Q2ZL77"/>
<dbReference type="Ensembl" id="ENSELUT00000077491.2">
    <property type="protein sequence ID" value="ENSELUP00000078270.2"/>
    <property type="gene ID" value="ENSELUG00000031402.2"/>
</dbReference>
<evidence type="ECO:0000256" key="4">
    <source>
        <dbReference type="ARBA" id="ARBA00022737"/>
    </source>
</evidence>
<dbReference type="InterPro" id="IPR026856">
    <property type="entry name" value="Sialidase_fam"/>
</dbReference>
<dbReference type="EC" id="3.2.1.18" evidence="3"/>
<dbReference type="GO" id="GO:0009313">
    <property type="term" value="P:oligosaccharide catabolic process"/>
    <property type="evidence" value="ECO:0007669"/>
    <property type="project" value="TreeGrafter"/>
</dbReference>
<dbReference type="GeneTree" id="ENSGT00950000182944"/>